<dbReference type="STRING" id="1122184.SAMN02745176_01740"/>
<dbReference type="EC" id="6.3.2.29" evidence="6"/>
<dbReference type="GO" id="GO:0005524">
    <property type="term" value="F:ATP binding"/>
    <property type="evidence" value="ECO:0007669"/>
    <property type="project" value="UniProtKB-UniRule"/>
</dbReference>
<dbReference type="Pfam" id="PF18921">
    <property type="entry name" value="Cyanophycin_syn"/>
    <property type="match status" value="1"/>
</dbReference>
<dbReference type="Gene3D" id="3.40.1190.10">
    <property type="entry name" value="Mur-like, catalytic domain"/>
    <property type="match status" value="1"/>
</dbReference>
<dbReference type="SUPFAM" id="SSF53244">
    <property type="entry name" value="MurD-like peptide ligases, peptide-binding domain"/>
    <property type="match status" value="1"/>
</dbReference>
<dbReference type="PROSITE" id="PS50975">
    <property type="entry name" value="ATP_GRASP"/>
    <property type="match status" value="1"/>
</dbReference>
<dbReference type="Pfam" id="PF02875">
    <property type="entry name" value="Mur_ligase_C"/>
    <property type="match status" value="1"/>
</dbReference>
<dbReference type="AlphaFoldDB" id="A0A1M6EWJ8"/>
<name>A0A1M6EWJ8_9FIRM</name>
<evidence type="ECO:0000256" key="9">
    <source>
        <dbReference type="ARBA" id="ARBA00022741"/>
    </source>
</evidence>
<evidence type="ECO:0000256" key="10">
    <source>
        <dbReference type="ARBA" id="ARBA00022840"/>
    </source>
</evidence>
<dbReference type="InterPro" id="IPR044019">
    <property type="entry name" value="Cyanophycin_syn_N"/>
</dbReference>
<evidence type="ECO:0000256" key="14">
    <source>
        <dbReference type="PROSITE-ProRule" id="PRU00409"/>
    </source>
</evidence>
<dbReference type="InterPro" id="IPR013221">
    <property type="entry name" value="Mur_ligase_cen"/>
</dbReference>
<evidence type="ECO:0000256" key="12">
    <source>
        <dbReference type="ARBA" id="ARBA00048094"/>
    </source>
</evidence>
<dbReference type="Gene3D" id="3.30.470.20">
    <property type="entry name" value="ATP-grasp fold, B domain"/>
    <property type="match status" value="2"/>
</dbReference>
<dbReference type="OrthoDB" id="9803907at2"/>
<evidence type="ECO:0000256" key="3">
    <source>
        <dbReference type="ARBA" id="ARBA00009060"/>
    </source>
</evidence>
<dbReference type="Proteomes" id="UP000184442">
    <property type="component" value="Unassembled WGS sequence"/>
</dbReference>
<dbReference type="Pfam" id="PF02786">
    <property type="entry name" value="CPSase_L_D2"/>
    <property type="match status" value="1"/>
</dbReference>
<evidence type="ECO:0000256" key="2">
    <source>
        <dbReference type="ARBA" id="ARBA00004752"/>
    </source>
</evidence>
<dbReference type="RefSeq" id="WP_073025819.1">
    <property type="nucleotide sequence ID" value="NZ_FQZS01000010.1"/>
</dbReference>
<keyword evidence="10 14" id="KW-0067">ATP-binding</keyword>
<evidence type="ECO:0000256" key="1">
    <source>
        <dbReference type="ARBA" id="ARBA00003184"/>
    </source>
</evidence>
<comment type="catalytic activity">
    <reaction evidence="12">
        <text>[L-4-(L-arginin-2-N-yl)aspartate](n)-L-aspartate + L-arginine + ATP = [L-4-(L-arginin-2-N-yl)aspartate](n+1) + ADP + phosphate + H(+)</text>
        <dbReference type="Rhea" id="RHEA:23888"/>
        <dbReference type="Rhea" id="RHEA-COMP:13732"/>
        <dbReference type="Rhea" id="RHEA-COMP:13733"/>
        <dbReference type="ChEBI" id="CHEBI:15378"/>
        <dbReference type="ChEBI" id="CHEBI:30616"/>
        <dbReference type="ChEBI" id="CHEBI:32682"/>
        <dbReference type="ChEBI" id="CHEBI:43474"/>
        <dbReference type="ChEBI" id="CHEBI:137986"/>
        <dbReference type="ChEBI" id="CHEBI:137990"/>
        <dbReference type="ChEBI" id="CHEBI:456216"/>
        <dbReference type="EC" id="6.3.2.30"/>
    </reaction>
</comment>
<dbReference type="InterPro" id="IPR011761">
    <property type="entry name" value="ATP-grasp"/>
</dbReference>
<dbReference type="GO" id="GO:0071160">
    <property type="term" value="F:cyanophycin synthetase activity (L-aspartate-adding)"/>
    <property type="evidence" value="ECO:0007669"/>
    <property type="project" value="UniProtKB-EC"/>
</dbReference>
<comment type="subunit">
    <text evidence="4">Homodimer.</text>
</comment>
<comment type="function">
    <text evidence="1">Catalyzes the ATP-dependent polymerization of arginine and aspartate to multi-L-arginyl-poly-L-aspartic acid (cyanophycin; a water-insoluble reserve polymer).</text>
</comment>
<keyword evidence="8" id="KW-0436">Ligase</keyword>
<dbReference type="InterPro" id="IPR036615">
    <property type="entry name" value="Mur_ligase_C_dom_sf"/>
</dbReference>
<keyword evidence="17" id="KW-1185">Reference proteome</keyword>
<proteinExistence type="inferred from homology"/>
<dbReference type="InterPro" id="IPR011810">
    <property type="entry name" value="Cya_phycin_syn"/>
</dbReference>
<comment type="catalytic activity">
    <reaction evidence="13">
        <text>[L-4-(L-arginin-2-N-yl)aspartate](n) + L-aspartate + ATP = [L-4-(L-arginin-2-N-yl)aspartate](n)-L-aspartate + ADP + phosphate + H(+)</text>
        <dbReference type="Rhea" id="RHEA:13277"/>
        <dbReference type="Rhea" id="RHEA-COMP:13728"/>
        <dbReference type="Rhea" id="RHEA-COMP:13733"/>
        <dbReference type="ChEBI" id="CHEBI:15378"/>
        <dbReference type="ChEBI" id="CHEBI:29991"/>
        <dbReference type="ChEBI" id="CHEBI:30616"/>
        <dbReference type="ChEBI" id="CHEBI:43474"/>
        <dbReference type="ChEBI" id="CHEBI:137986"/>
        <dbReference type="ChEBI" id="CHEBI:137990"/>
        <dbReference type="ChEBI" id="CHEBI:456216"/>
        <dbReference type="EC" id="6.3.2.29"/>
    </reaction>
</comment>
<dbReference type="EC" id="6.3.2.30" evidence="5"/>
<dbReference type="SUPFAM" id="SSF56059">
    <property type="entry name" value="Glutathione synthetase ATP-binding domain-like"/>
    <property type="match status" value="1"/>
</dbReference>
<dbReference type="GO" id="GO:0046872">
    <property type="term" value="F:metal ion binding"/>
    <property type="evidence" value="ECO:0007669"/>
    <property type="project" value="InterPro"/>
</dbReference>
<organism evidence="16 17">
    <name type="scientific">Lutispora thermophila DSM 19022</name>
    <dbReference type="NCBI Taxonomy" id="1122184"/>
    <lineage>
        <taxon>Bacteria</taxon>
        <taxon>Bacillati</taxon>
        <taxon>Bacillota</taxon>
        <taxon>Clostridia</taxon>
        <taxon>Lutisporales</taxon>
        <taxon>Lutisporaceae</taxon>
        <taxon>Lutispora</taxon>
    </lineage>
</organism>
<evidence type="ECO:0000256" key="7">
    <source>
        <dbReference type="ARBA" id="ARBA00022036"/>
    </source>
</evidence>
<dbReference type="EMBL" id="FQZS01000010">
    <property type="protein sequence ID" value="SHI89783.1"/>
    <property type="molecule type" value="Genomic_DNA"/>
</dbReference>
<dbReference type="SUPFAM" id="SSF53623">
    <property type="entry name" value="MurD-like peptide ligases, catalytic domain"/>
    <property type="match status" value="1"/>
</dbReference>
<evidence type="ECO:0000256" key="8">
    <source>
        <dbReference type="ARBA" id="ARBA00022598"/>
    </source>
</evidence>
<dbReference type="InterPro" id="IPR036565">
    <property type="entry name" value="Mur-like_cat_sf"/>
</dbReference>
<feature type="domain" description="ATP-grasp" evidence="15">
    <location>
        <begin position="219"/>
        <end position="473"/>
    </location>
</feature>
<dbReference type="InterPro" id="IPR018109">
    <property type="entry name" value="Folylpolyglutamate_synth_CS"/>
</dbReference>
<dbReference type="Pfam" id="PF08245">
    <property type="entry name" value="Mur_ligase_M"/>
    <property type="match status" value="1"/>
</dbReference>
<dbReference type="InterPro" id="IPR004101">
    <property type="entry name" value="Mur_ligase_C"/>
</dbReference>
<gene>
    <name evidence="16" type="ORF">SAMN02745176_01740</name>
</gene>
<keyword evidence="9 14" id="KW-0547">Nucleotide-binding</keyword>
<comment type="similarity">
    <text evidence="3">In the C-terminal section; belongs to the MurCDEF family.</text>
</comment>
<evidence type="ECO:0000313" key="17">
    <source>
        <dbReference type="Proteomes" id="UP000184442"/>
    </source>
</evidence>
<dbReference type="SMART" id="SM01209">
    <property type="entry name" value="GARS_A"/>
    <property type="match status" value="1"/>
</dbReference>
<protein>
    <recommendedName>
        <fullName evidence="7">Cyanophycin synthetase</fullName>
        <ecNumber evidence="6">6.3.2.29</ecNumber>
        <ecNumber evidence="5">6.3.2.30</ecNumber>
    </recommendedName>
    <alternativeName>
        <fullName evidence="11">Cyanophycin synthase</fullName>
    </alternativeName>
</protein>
<accession>A0A1M6EWJ8</accession>
<evidence type="ECO:0000256" key="6">
    <source>
        <dbReference type="ARBA" id="ARBA00013005"/>
    </source>
</evidence>
<evidence type="ECO:0000256" key="4">
    <source>
        <dbReference type="ARBA" id="ARBA00011738"/>
    </source>
</evidence>
<dbReference type="PANTHER" id="PTHR23135">
    <property type="entry name" value="MUR LIGASE FAMILY MEMBER"/>
    <property type="match status" value="1"/>
</dbReference>
<dbReference type="Gene3D" id="3.90.190.20">
    <property type="entry name" value="Mur ligase, C-terminal domain"/>
    <property type="match status" value="1"/>
</dbReference>
<dbReference type="GO" id="GO:0004326">
    <property type="term" value="F:tetrahydrofolylpolyglutamate synthase activity"/>
    <property type="evidence" value="ECO:0007669"/>
    <property type="project" value="InterPro"/>
</dbReference>
<evidence type="ECO:0000313" key="16">
    <source>
        <dbReference type="EMBL" id="SHI89783.1"/>
    </source>
</evidence>
<dbReference type="NCBIfam" id="NF010623">
    <property type="entry name" value="PRK14016.1"/>
    <property type="match status" value="1"/>
</dbReference>
<comment type="pathway">
    <text evidence="2">Cell wall biogenesis; peptidoglycan biosynthesis.</text>
</comment>
<sequence>MKIISSYAYKGRNIYSHKPVVKMVIDLGEYCDTPTKAIEGLNDFLINLLPGLKKHSCSRGYEGGFIDRLSEGTYLAHVVEHVSIELQNMLGYDIGYGKAFKGDKNTIYNVVYGYINELAGIEVGRIAVDVINSFIENKEFDLQKELKELKTKCVKTDIGVSTSMIIKEAEKRGIPVIRIGDGSLLQLGYGKHSRRIQATLSDNSTCIAVDVACNKTLAKSIMAEYGLPVPEGKIVSNENELLQYCMSIGFPVVIKPNYGSHGIGVSINLRTPEEALEAYKIASEYEDTVLVEKFVKGNHYRLLVVGDKMVAASLRLAAHVVGDGESTIEELIEKENRENPLRGEDHEKPLTKIVVDKVVQAHLEKQHKTLQYVPEKDEMVFLRENDNLSTGGIAIDVTDKVHPENAMMAVMAAKVIGLDIAGVDITVSDIGIPLEQANGAIIEINAAPGIRMHHFPSQGKGRNVAAEIVKLLCPEDKKITVPLISVTGTNGKTTTVRMISHILRSMGYNVGMTNTDGIFYNDECMKKGDNTGPLSAKAVLMDKRIDYAVLETARGGIVNRGLGYDLADVGLITNIQEDHLGIDGIYDVEDLAFVKALVVEAVRKDGYAVLNADDEYCMSIKERVKSNLILFSAKADNKYLIDHIKQGGVGFFADDKNIYLCRKNETELLMGIDQIPAAMGGLLKHNVYNALAAASGAYGLGIEPENIIRGLSTFECNEKQNPGRFNQFDVNGIKVIIDYGHNIDGYKNVLNSLKAMKKKKLIGVIGVPGDRTDSSTITIGEMSGNCFDRIYIKEDKDKRGRKTGEIAELLKKGCQQGSISESEVTIELCEEKALEMAIANAEPDDIIVVFYEEYEPLVRVVEKMKASYEKAGLIIA</sequence>
<evidence type="ECO:0000256" key="11">
    <source>
        <dbReference type="ARBA" id="ARBA00031353"/>
    </source>
</evidence>
<dbReference type="NCBIfam" id="TIGR02068">
    <property type="entry name" value="cya_phycin_syn"/>
    <property type="match status" value="1"/>
</dbReference>
<dbReference type="PANTHER" id="PTHR23135:SF18">
    <property type="entry name" value="CYANOPHYCIN SYNTHETASE"/>
    <property type="match status" value="1"/>
</dbReference>
<dbReference type="GO" id="GO:0071161">
    <property type="term" value="F:cyanophycin synthetase activity (L-arginine-adding)"/>
    <property type="evidence" value="ECO:0007669"/>
    <property type="project" value="UniProtKB-EC"/>
</dbReference>
<evidence type="ECO:0000256" key="5">
    <source>
        <dbReference type="ARBA" id="ARBA00012968"/>
    </source>
</evidence>
<evidence type="ECO:0000256" key="13">
    <source>
        <dbReference type="ARBA" id="ARBA00048425"/>
    </source>
</evidence>
<reference evidence="16 17" key="1">
    <citation type="submission" date="2016-11" db="EMBL/GenBank/DDBJ databases">
        <authorList>
            <person name="Jaros S."/>
            <person name="Januszkiewicz K."/>
            <person name="Wedrychowicz H."/>
        </authorList>
    </citation>
    <scope>NUCLEOTIDE SEQUENCE [LARGE SCALE GENOMIC DNA]</scope>
    <source>
        <strain evidence="16 17">DSM 19022</strain>
    </source>
</reference>
<evidence type="ECO:0000259" key="15">
    <source>
        <dbReference type="PROSITE" id="PS50975"/>
    </source>
</evidence>
<dbReference type="PROSITE" id="PS01011">
    <property type="entry name" value="FOLYLPOLYGLU_SYNT_1"/>
    <property type="match status" value="1"/>
</dbReference>
<dbReference type="InterPro" id="IPR005479">
    <property type="entry name" value="CPAse_ATP-bd"/>
</dbReference>